<dbReference type="STRING" id="1776.BHQ18_04645"/>
<protein>
    <submittedName>
        <fullName evidence="2">3-ketoacyl-CoA thiolase</fullName>
    </submittedName>
</protein>
<dbReference type="Proteomes" id="UP000094053">
    <property type="component" value="Unassembled WGS sequence"/>
</dbReference>
<organism evidence="2 3">
    <name type="scientific">Mycolicibacterium flavescens</name>
    <name type="common">Mycobacterium flavescens</name>
    <dbReference type="NCBI Taxonomy" id="1776"/>
    <lineage>
        <taxon>Bacteria</taxon>
        <taxon>Bacillati</taxon>
        <taxon>Actinomycetota</taxon>
        <taxon>Actinomycetes</taxon>
        <taxon>Mycobacteriales</taxon>
        <taxon>Mycobacteriaceae</taxon>
        <taxon>Mycolicibacterium</taxon>
    </lineage>
</organism>
<evidence type="ECO:0000259" key="1">
    <source>
        <dbReference type="Pfam" id="PF01796"/>
    </source>
</evidence>
<sequence>MTTVDKRLLEDWLLDPALAPDAELDVLAPLYRAAERHELALPFCAACENPLELDQEVCDYCGGTEPDWRTVELRGTVHAATLMHRREPGLVHAQAPYPIVDVELASGHRLLMTSAQPADGVPAIGGTVRIGFRRLGGVAIPAIDTLEDE</sequence>
<evidence type="ECO:0000313" key="3">
    <source>
        <dbReference type="Proteomes" id="UP000094053"/>
    </source>
</evidence>
<proteinExistence type="predicted"/>
<gene>
    <name evidence="2" type="ORF">BHQ18_04645</name>
</gene>
<dbReference type="AlphaFoldDB" id="A0A1E3RNH4"/>
<evidence type="ECO:0000313" key="2">
    <source>
        <dbReference type="EMBL" id="ODQ91399.1"/>
    </source>
</evidence>
<feature type="domain" description="ChsH2 C-terminal OB-fold" evidence="1">
    <location>
        <begin position="68"/>
        <end position="133"/>
    </location>
</feature>
<comment type="caution">
    <text evidence="2">The sequence shown here is derived from an EMBL/GenBank/DDBJ whole genome shotgun (WGS) entry which is preliminary data.</text>
</comment>
<dbReference type="Pfam" id="PF01796">
    <property type="entry name" value="OB_ChsH2_C"/>
    <property type="match status" value="1"/>
</dbReference>
<dbReference type="RefSeq" id="WP_069412422.1">
    <property type="nucleotide sequence ID" value="NZ_JACKUL010000008.1"/>
</dbReference>
<dbReference type="InterPro" id="IPR012340">
    <property type="entry name" value="NA-bd_OB-fold"/>
</dbReference>
<keyword evidence="3" id="KW-1185">Reference proteome</keyword>
<dbReference type="InterPro" id="IPR002878">
    <property type="entry name" value="ChsH2_C"/>
</dbReference>
<dbReference type="SUPFAM" id="SSF50249">
    <property type="entry name" value="Nucleic acid-binding proteins"/>
    <property type="match status" value="1"/>
</dbReference>
<reference evidence="3" key="1">
    <citation type="submission" date="2016-09" db="EMBL/GenBank/DDBJ databases">
        <authorList>
            <person name="Greninger A.L."/>
            <person name="Jerome K.R."/>
            <person name="Mcnair B."/>
            <person name="Wallis C."/>
            <person name="Fang F."/>
        </authorList>
    </citation>
    <scope>NUCLEOTIDE SEQUENCE [LARGE SCALE GENOMIC DNA]</scope>
    <source>
        <strain evidence="3">M6</strain>
    </source>
</reference>
<accession>A0A1E3RNH4</accession>
<dbReference type="EMBL" id="MIHA01000003">
    <property type="protein sequence ID" value="ODQ91399.1"/>
    <property type="molecule type" value="Genomic_DNA"/>
</dbReference>
<name>A0A1E3RNH4_MYCFV</name>